<comment type="caution">
    <text evidence="12">The sequence shown here is derived from an EMBL/GenBank/DDBJ whole genome shotgun (WGS) entry which is preliminary data.</text>
</comment>
<organism evidence="12 13">
    <name type="scientific">Vitis vinifera</name>
    <name type="common">Grape</name>
    <dbReference type="NCBI Taxonomy" id="29760"/>
    <lineage>
        <taxon>Eukaryota</taxon>
        <taxon>Viridiplantae</taxon>
        <taxon>Streptophyta</taxon>
        <taxon>Embryophyta</taxon>
        <taxon>Tracheophyta</taxon>
        <taxon>Spermatophyta</taxon>
        <taxon>Magnoliopsida</taxon>
        <taxon>eudicotyledons</taxon>
        <taxon>Gunneridae</taxon>
        <taxon>Pentapetalae</taxon>
        <taxon>rosids</taxon>
        <taxon>Vitales</taxon>
        <taxon>Vitaceae</taxon>
        <taxon>Viteae</taxon>
        <taxon>Vitis</taxon>
    </lineage>
</organism>
<evidence type="ECO:0000256" key="9">
    <source>
        <dbReference type="ARBA" id="ARBA00063471"/>
    </source>
</evidence>
<keyword evidence="6" id="KW-0539">Nucleus</keyword>
<proteinExistence type="inferred from homology"/>
<dbReference type="EMBL" id="QGNW01001706">
    <property type="protein sequence ID" value="RVW32787.1"/>
    <property type="molecule type" value="Genomic_DNA"/>
</dbReference>
<protein>
    <submittedName>
        <fullName evidence="12">Polyadenylate-binding protein RBP47B</fullName>
    </submittedName>
</protein>
<dbReference type="PANTHER" id="PTHR47640">
    <property type="entry name" value="TRNA SELENOCYSTEINE 1-ASSOCIATED PROTEIN 1-RELATED-RELATED"/>
    <property type="match status" value="1"/>
</dbReference>
<dbReference type="SUPFAM" id="SSF54928">
    <property type="entry name" value="RNA-binding domain, RBD"/>
    <property type="match status" value="3"/>
</dbReference>
<gene>
    <name evidence="12" type="primary">RBP47B'_1</name>
    <name evidence="12" type="ORF">CK203_099810</name>
</gene>
<evidence type="ECO:0000259" key="11">
    <source>
        <dbReference type="PROSITE" id="PS50102"/>
    </source>
</evidence>
<evidence type="ECO:0000313" key="12">
    <source>
        <dbReference type="EMBL" id="RVW32787.1"/>
    </source>
</evidence>
<dbReference type="InterPro" id="IPR012677">
    <property type="entry name" value="Nucleotide-bd_a/b_plait_sf"/>
</dbReference>
<feature type="domain" description="RRM" evidence="11">
    <location>
        <begin position="41"/>
        <end position="121"/>
    </location>
</feature>
<dbReference type="InterPro" id="IPR035979">
    <property type="entry name" value="RBD_domain_sf"/>
</dbReference>
<dbReference type="FunFam" id="3.30.70.330:FF:000103">
    <property type="entry name" value="Polyadenylate-binding protein RBP47B"/>
    <property type="match status" value="1"/>
</dbReference>
<dbReference type="AlphaFoldDB" id="A0A438DBF6"/>
<dbReference type="GO" id="GO:0005634">
    <property type="term" value="C:nucleus"/>
    <property type="evidence" value="ECO:0007669"/>
    <property type="project" value="UniProtKB-SubCell"/>
</dbReference>
<dbReference type="Proteomes" id="UP000288805">
    <property type="component" value="Unassembled WGS sequence"/>
</dbReference>
<dbReference type="FunFam" id="3.30.70.330:FF:000405">
    <property type="entry name" value="polyadenylate-binding protein RBP45"/>
    <property type="match status" value="1"/>
</dbReference>
<dbReference type="CDD" id="cd01650">
    <property type="entry name" value="RT_nLTR_like"/>
    <property type="match status" value="1"/>
</dbReference>
<dbReference type="PROSITE" id="PS50102">
    <property type="entry name" value="RRM"/>
    <property type="match status" value="3"/>
</dbReference>
<dbReference type="GO" id="GO:0003729">
    <property type="term" value="F:mRNA binding"/>
    <property type="evidence" value="ECO:0007669"/>
    <property type="project" value="InterPro"/>
</dbReference>
<keyword evidence="3" id="KW-0507">mRNA processing</keyword>
<reference evidence="12 13" key="1">
    <citation type="journal article" date="2018" name="PLoS Genet.">
        <title>Population sequencing reveals clonal diversity and ancestral inbreeding in the grapevine cultivar Chardonnay.</title>
        <authorList>
            <person name="Roach M.J."/>
            <person name="Johnson D.L."/>
            <person name="Bohlmann J."/>
            <person name="van Vuuren H.J."/>
            <person name="Jones S.J."/>
            <person name="Pretorius I.S."/>
            <person name="Schmidt S.A."/>
            <person name="Borneman A.R."/>
        </authorList>
    </citation>
    <scope>NUCLEOTIDE SEQUENCE [LARGE SCALE GENOMIC DNA]</scope>
    <source>
        <strain evidence="13">cv. Chardonnay</strain>
        <tissue evidence="12">Leaf</tissue>
    </source>
</reference>
<evidence type="ECO:0000256" key="2">
    <source>
        <dbReference type="ARBA" id="ARBA00004463"/>
    </source>
</evidence>
<evidence type="ECO:0000256" key="6">
    <source>
        <dbReference type="ARBA" id="ARBA00023242"/>
    </source>
</evidence>
<dbReference type="GO" id="GO:0006397">
    <property type="term" value="P:mRNA processing"/>
    <property type="evidence" value="ECO:0007669"/>
    <property type="project" value="UniProtKB-KW"/>
</dbReference>
<evidence type="ECO:0000256" key="1">
    <source>
        <dbReference type="ARBA" id="ARBA00004123"/>
    </source>
</evidence>
<evidence type="ECO:0000313" key="13">
    <source>
        <dbReference type="Proteomes" id="UP000288805"/>
    </source>
</evidence>
<dbReference type="InterPro" id="IPR036691">
    <property type="entry name" value="Endo/exonu/phosph_ase_sf"/>
</dbReference>
<comment type="similarity">
    <text evidence="8">Belongs to the polyadenylate-binding RBP47 family.</text>
</comment>
<comment type="subcellular location">
    <subcellularLocation>
        <location evidence="2">Cytoplasmic granule</location>
    </subcellularLocation>
    <subcellularLocation>
        <location evidence="1">Nucleus</location>
    </subcellularLocation>
</comment>
<sequence length="1069" mass="118688">MEAQAHQQQQWMHPSHASAATVSSMASAQPYTQPTSVEEVRTLWIGDLQYWVDENYLHSCFAHTGEVISIKIIRNKITGQPEGYGFVEFVSHAAAERILQAYNGTQMPGTEQTFRLNWASFGIGERRPDAGPEHSIFVGDLAPDVTDYLLQETFRAQYPSVRGAKVVTDPNTGRTKGYGFVKFSDEMERNRAMTEMNGVYCSTRPMRISAATPKKTTGFQQQYAAAAKEVIDELQLRDLLLVGGSYTWCGGLNNRSASRLDRFLVSEDWESHFSNLSQSLLPKPTSDHAPILLDGGGISGKKNPFLLRKYVVESGGLHRPSQEVVVFGNVSLNKNVALSQIGLWDAKERDCGLSLEDSEARRRVVEEFSKWAVLEEISWRKLTEETEMKEGVVNAFQNILSEKRDWRPSISGLPFSFLDSVQAGLIEDAFSMEEVQTAVFGLNGDKAPGPGGSGRSERSLNSTFIVLIPKKGCTDDLKDFRPISLVGSLYKILAKVLANRLKRVVGNVISNSQHAFVEGFFQSSRGLRQGDPLSPFLFILAMEALSSILKRASQGGFLEGFMAGGRGGEGVRVCHLLFADDTLVFCDASKERVEVSLRLEKIQRDFLWGGGASQSKPHLVNWCIVCMEKKDGGLGIRNLSRLNKAFLGKWCWRFASEQDSLWKQVIVRKFGEEDGHWCPGDSRESHGVGLWKVIRNGWMEFSKRVDFKLRDGRGVRFWKDRWCGEDSLEEAFPRLYSLASSRMLGRLHGHALKRGNEDVMSWRVSKKDFFIRVPFKLSVESLGSKESQLFCLGGYLGSVDCASWSIFDFIDWLGSLYPAPAYTTPPLQALPADNDINNTTIFVGNLDPNVTEEELKQIFSQFGELVYVKIPAGRGCGFVQFGTRTSAEEAIQRMQGTVIGQLVVRISWGRSPTAKQDLPGSWGQQADPSQWSSAYYGYGQGYDAYPYGATQDPSLYAYGAYAGCTPSELQEFGFHNVSAALHVHSTHILNDKQLVHCNLVLSSQSLAEGVQDLAAMAGAVPAVEQRDELYDPLATPDVDKLNAAYLAVHGSAILGRSLWLKTSPFSQMA</sequence>
<dbReference type="Gene3D" id="3.60.10.10">
    <property type="entry name" value="Endonuclease/exonuclease/phosphatase"/>
    <property type="match status" value="1"/>
</dbReference>
<dbReference type="Pfam" id="PF00078">
    <property type="entry name" value="RVT_1"/>
    <property type="match status" value="1"/>
</dbReference>
<accession>A0A438DBF6</accession>
<dbReference type="CDD" id="cd12345">
    <property type="entry name" value="RRM2_SECp43_like"/>
    <property type="match status" value="1"/>
</dbReference>
<feature type="domain" description="RRM" evidence="11">
    <location>
        <begin position="839"/>
        <end position="911"/>
    </location>
</feature>
<evidence type="ECO:0000256" key="7">
    <source>
        <dbReference type="ARBA" id="ARBA00057395"/>
    </source>
</evidence>
<dbReference type="SUPFAM" id="SSF56219">
    <property type="entry name" value="DNase I-like"/>
    <property type="match status" value="1"/>
</dbReference>
<dbReference type="PANTHER" id="PTHR47640:SF10">
    <property type="entry name" value="TRNA SELENOCYSTEINE 1-ASSOCIATED PROTEIN 1-RELATED"/>
    <property type="match status" value="1"/>
</dbReference>
<evidence type="ECO:0000256" key="10">
    <source>
        <dbReference type="PROSITE-ProRule" id="PRU00176"/>
    </source>
</evidence>
<evidence type="ECO:0000256" key="8">
    <source>
        <dbReference type="ARBA" id="ARBA00061069"/>
    </source>
</evidence>
<dbReference type="SMART" id="SM00360">
    <property type="entry name" value="RRM"/>
    <property type="match status" value="3"/>
</dbReference>
<feature type="domain" description="RRM" evidence="11">
    <location>
        <begin position="134"/>
        <end position="213"/>
    </location>
</feature>
<name>A0A438DBF6_VITVI</name>
<dbReference type="InterPro" id="IPR050825">
    <property type="entry name" value="RBM42_RBP45_47-like"/>
</dbReference>
<comment type="function">
    <text evidence="7">Heterogeneous nuclear ribonucleoprotein (hnRNP)-protein binding the poly(A) tail of mRNA and probably involved in some steps of pre-mRNA maturation.</text>
</comment>
<keyword evidence="5 10" id="KW-0694">RNA-binding</keyword>
<dbReference type="CDD" id="cd12344">
    <property type="entry name" value="RRM1_SECp43_like"/>
    <property type="match status" value="1"/>
</dbReference>
<dbReference type="Pfam" id="PF00076">
    <property type="entry name" value="RRM_1"/>
    <property type="match status" value="3"/>
</dbReference>
<evidence type="ECO:0000256" key="3">
    <source>
        <dbReference type="ARBA" id="ARBA00022664"/>
    </source>
</evidence>
<dbReference type="InterPro" id="IPR000504">
    <property type="entry name" value="RRM_dom"/>
</dbReference>
<evidence type="ECO:0000256" key="4">
    <source>
        <dbReference type="ARBA" id="ARBA00022737"/>
    </source>
</evidence>
<dbReference type="FunFam" id="3.30.70.330:FF:000144">
    <property type="entry name" value="Polyadenylate-binding protein RBP47B"/>
    <property type="match status" value="1"/>
</dbReference>
<dbReference type="Gene3D" id="3.30.70.330">
    <property type="match status" value="3"/>
</dbReference>
<evidence type="ECO:0000256" key="5">
    <source>
        <dbReference type="ARBA" id="ARBA00022884"/>
    </source>
</evidence>
<keyword evidence="4" id="KW-0677">Repeat</keyword>
<dbReference type="InterPro" id="IPR000477">
    <property type="entry name" value="RT_dom"/>
</dbReference>
<comment type="subunit">
    <text evidence="9">Interacts with the poly(A) tail of mRNA in nucleus.</text>
</comment>